<gene>
    <name evidence="1" type="ORF">EZS27_032797</name>
</gene>
<dbReference type="InterPro" id="IPR023214">
    <property type="entry name" value="HAD_sf"/>
</dbReference>
<dbReference type="PIRSF" id="PIRSF020079">
    <property type="entry name" value="UCP020079"/>
    <property type="match status" value="1"/>
</dbReference>
<reference evidence="1" key="1">
    <citation type="submission" date="2019-03" db="EMBL/GenBank/DDBJ databases">
        <title>Single cell metagenomics reveals metabolic interactions within the superorganism composed of flagellate Streblomastix strix and complex community of Bacteroidetes bacteria on its surface.</title>
        <authorList>
            <person name="Treitli S.C."/>
            <person name="Kolisko M."/>
            <person name="Husnik F."/>
            <person name="Keeling P."/>
            <person name="Hampl V."/>
        </authorList>
    </citation>
    <scope>NUCLEOTIDE SEQUENCE</scope>
    <source>
        <strain evidence="1">STM</strain>
    </source>
</reference>
<evidence type="ECO:0000313" key="1">
    <source>
        <dbReference type="EMBL" id="KAA6316973.1"/>
    </source>
</evidence>
<dbReference type="AlphaFoldDB" id="A0A5J4Q8R0"/>
<accession>A0A5J4Q8R0</accession>
<organism evidence="1">
    <name type="scientific">termite gut metagenome</name>
    <dbReference type="NCBI Taxonomy" id="433724"/>
    <lineage>
        <taxon>unclassified sequences</taxon>
        <taxon>metagenomes</taxon>
        <taxon>organismal metagenomes</taxon>
    </lineage>
</organism>
<comment type="caution">
    <text evidence="1">The sequence shown here is derived from an EMBL/GenBank/DDBJ whole genome shotgun (WGS) entry which is preliminary data.</text>
</comment>
<proteinExistence type="predicted"/>
<name>A0A5J4Q8R0_9ZZZZ</name>
<protein>
    <recommendedName>
        <fullName evidence="2">Hydrolase</fullName>
    </recommendedName>
</protein>
<evidence type="ECO:0008006" key="2">
    <source>
        <dbReference type="Google" id="ProtNLM"/>
    </source>
</evidence>
<sequence length="126" mass="14451">MIIAVDFDGTIAQTDFPVIHEEIPDDGEVLRRLHDSGHYLILWTCRTGENLLCAVNWLLEHNIHFDRINDHNPDNSRMYGAGAGVGAKKVYAHLYIDDKQVGGLPAWNDIYEFVRQKEEEYLLKKG</sequence>
<dbReference type="Gene3D" id="3.40.50.1000">
    <property type="entry name" value="HAD superfamily/HAD-like"/>
    <property type="match status" value="1"/>
</dbReference>
<dbReference type="InterPro" id="IPR016769">
    <property type="entry name" value="Phage_SP01_Orf1"/>
</dbReference>
<dbReference type="SUPFAM" id="SSF56784">
    <property type="entry name" value="HAD-like"/>
    <property type="match status" value="1"/>
</dbReference>
<dbReference type="InterPro" id="IPR036412">
    <property type="entry name" value="HAD-like_sf"/>
</dbReference>
<dbReference type="EMBL" id="SNRY01004685">
    <property type="protein sequence ID" value="KAA6316973.1"/>
    <property type="molecule type" value="Genomic_DNA"/>
</dbReference>